<dbReference type="EMBL" id="KQ769068">
    <property type="protein sequence ID" value="OAD52983.1"/>
    <property type="molecule type" value="Genomic_DNA"/>
</dbReference>
<feature type="region of interest" description="Disordered" evidence="1">
    <location>
        <begin position="226"/>
        <end position="266"/>
    </location>
</feature>
<dbReference type="AlphaFoldDB" id="A0A310SCH9"/>
<evidence type="ECO:0000313" key="3">
    <source>
        <dbReference type="Proteomes" id="UP000250275"/>
    </source>
</evidence>
<organism evidence="2 3">
    <name type="scientific">Eufriesea mexicana</name>
    <dbReference type="NCBI Taxonomy" id="516756"/>
    <lineage>
        <taxon>Eukaryota</taxon>
        <taxon>Metazoa</taxon>
        <taxon>Ecdysozoa</taxon>
        <taxon>Arthropoda</taxon>
        <taxon>Hexapoda</taxon>
        <taxon>Insecta</taxon>
        <taxon>Pterygota</taxon>
        <taxon>Neoptera</taxon>
        <taxon>Endopterygota</taxon>
        <taxon>Hymenoptera</taxon>
        <taxon>Apocrita</taxon>
        <taxon>Aculeata</taxon>
        <taxon>Apoidea</taxon>
        <taxon>Anthophila</taxon>
        <taxon>Apidae</taxon>
        <taxon>Eufriesea</taxon>
    </lineage>
</organism>
<protein>
    <submittedName>
        <fullName evidence="2">Uncharacterized protein</fullName>
    </submittedName>
</protein>
<evidence type="ECO:0000313" key="2">
    <source>
        <dbReference type="EMBL" id="OAD52983.1"/>
    </source>
</evidence>
<sequence length="266" mass="29618">MSRFLRRVLLCGCSSRSGVEGQTFVVDESVVDDGPKSIEFPAIDEQPEDVAMHFDLSTIKFIDDEEPDDDVPLGNGTCVDRETGIRWSRVACKGTIAETGIALEDSAARYPGDSAPAEDHEDAASTMLTIRNRRGSRYCAPLRNLSRNNRLDCEDTSVGTLVVNRSFQVQESFDEILQIPASGNPIRHPVASGHLRYFRGWCPRGISGGEYRRIYQSRHIKETLEDMKHGIVPNEKTSAKDPKTSKGNNDRKERDKQDALGKDGNF</sequence>
<proteinExistence type="predicted"/>
<keyword evidence="3" id="KW-1185">Reference proteome</keyword>
<reference evidence="2 3" key="1">
    <citation type="submission" date="2015-07" db="EMBL/GenBank/DDBJ databases">
        <title>The genome of Eufriesea mexicana.</title>
        <authorList>
            <person name="Pan H."/>
            <person name="Kapheim K."/>
        </authorList>
    </citation>
    <scope>NUCLEOTIDE SEQUENCE [LARGE SCALE GENOMIC DNA]</scope>
    <source>
        <strain evidence="2">0111107269</strain>
        <tissue evidence="2">Whole body</tissue>
    </source>
</reference>
<accession>A0A310SCH9</accession>
<evidence type="ECO:0000256" key="1">
    <source>
        <dbReference type="SAM" id="MobiDB-lite"/>
    </source>
</evidence>
<dbReference type="Proteomes" id="UP000250275">
    <property type="component" value="Unassembled WGS sequence"/>
</dbReference>
<name>A0A310SCH9_9HYME</name>
<feature type="compositionally biased region" description="Basic and acidic residues" evidence="1">
    <location>
        <begin position="237"/>
        <end position="266"/>
    </location>
</feature>
<gene>
    <name evidence="2" type="ORF">WN48_11069</name>
</gene>